<evidence type="ECO:0000256" key="1">
    <source>
        <dbReference type="SAM" id="Phobius"/>
    </source>
</evidence>
<sequence>MGMIMVADVAVIVNSVIGVAMLVPMFIVVVCATALLIALDVQKDYRLGLGVLSHGGIPPGTVRSFNSL</sequence>
<evidence type="ECO:0000313" key="2">
    <source>
        <dbReference type="EMBL" id="SBT09941.1"/>
    </source>
</evidence>
<evidence type="ECO:0000313" key="3">
    <source>
        <dbReference type="Proteomes" id="UP000199169"/>
    </source>
</evidence>
<dbReference type="AlphaFoldDB" id="A0A1A8XZ10"/>
<keyword evidence="1" id="KW-0472">Membrane</keyword>
<dbReference type="Proteomes" id="UP000199169">
    <property type="component" value="Unassembled WGS sequence"/>
</dbReference>
<reference evidence="3" key="1">
    <citation type="submission" date="2016-06" db="EMBL/GenBank/DDBJ databases">
        <authorList>
            <person name="McIlroy S.J."/>
            <person name="Karst S.M."/>
            <person name="Albertsen M."/>
        </authorList>
    </citation>
    <scope>NUCLEOTIDE SEQUENCE [LARGE SCALE GENOMIC DNA]</scope>
</reference>
<name>A0A1A8XZ10_9PROT</name>
<feature type="transmembrane region" description="Helical" evidence="1">
    <location>
        <begin position="12"/>
        <end position="39"/>
    </location>
</feature>
<keyword evidence="1" id="KW-1133">Transmembrane helix</keyword>
<gene>
    <name evidence="2" type="ORF">ACCAA_810002</name>
</gene>
<accession>A0A1A8XZ10</accession>
<proteinExistence type="predicted"/>
<organism evidence="2 3">
    <name type="scientific">Candidatus Accumulibacter aalborgensis</name>
    <dbReference type="NCBI Taxonomy" id="1860102"/>
    <lineage>
        <taxon>Bacteria</taxon>
        <taxon>Pseudomonadati</taxon>
        <taxon>Pseudomonadota</taxon>
        <taxon>Betaproteobacteria</taxon>
        <taxon>Candidatus Accumulibacter</taxon>
    </lineage>
</organism>
<keyword evidence="1" id="KW-0812">Transmembrane</keyword>
<dbReference type="EMBL" id="FLQX01000162">
    <property type="protein sequence ID" value="SBT09941.1"/>
    <property type="molecule type" value="Genomic_DNA"/>
</dbReference>
<keyword evidence="3" id="KW-1185">Reference proteome</keyword>
<protein>
    <submittedName>
        <fullName evidence="2">Uncharacterized protein</fullName>
    </submittedName>
</protein>